<feature type="domain" description="TonB-dependent receptor plug" evidence="8">
    <location>
        <begin position="180"/>
        <end position="305"/>
    </location>
</feature>
<organism evidence="9 10">
    <name type="scientific">Flagellimonas olearia</name>
    <dbReference type="NCBI Taxonomy" id="552546"/>
    <lineage>
        <taxon>Bacteria</taxon>
        <taxon>Pseudomonadati</taxon>
        <taxon>Bacteroidota</taxon>
        <taxon>Flavobacteriia</taxon>
        <taxon>Flavobacteriales</taxon>
        <taxon>Flavobacteriaceae</taxon>
        <taxon>Flagellimonas</taxon>
    </lineage>
</organism>
<evidence type="ECO:0000256" key="1">
    <source>
        <dbReference type="ARBA" id="ARBA00004571"/>
    </source>
</evidence>
<comment type="subcellular location">
    <subcellularLocation>
        <location evidence="1 7">Cell outer membrane</location>
        <topology evidence="1 7">Multi-pass membrane protein</topology>
    </subcellularLocation>
</comment>
<dbReference type="InterPro" id="IPR039426">
    <property type="entry name" value="TonB-dep_rcpt-like"/>
</dbReference>
<protein>
    <submittedName>
        <fullName evidence="9">TonB-dependent receptor</fullName>
    </submittedName>
</protein>
<dbReference type="EMBL" id="JJMP01000010">
    <property type="protein sequence ID" value="RYC50354.1"/>
    <property type="molecule type" value="Genomic_DNA"/>
</dbReference>
<dbReference type="SUPFAM" id="SSF49464">
    <property type="entry name" value="Carboxypeptidase regulatory domain-like"/>
    <property type="match status" value="1"/>
</dbReference>
<evidence type="ECO:0000256" key="2">
    <source>
        <dbReference type="ARBA" id="ARBA00022448"/>
    </source>
</evidence>
<comment type="similarity">
    <text evidence="7">Belongs to the TonB-dependent receptor family.</text>
</comment>
<comment type="caution">
    <text evidence="9">The sequence shown here is derived from an EMBL/GenBank/DDBJ whole genome shotgun (WGS) entry which is preliminary data.</text>
</comment>
<dbReference type="InterPro" id="IPR008969">
    <property type="entry name" value="CarboxyPept-like_regulatory"/>
</dbReference>
<evidence type="ECO:0000256" key="5">
    <source>
        <dbReference type="ARBA" id="ARBA00023136"/>
    </source>
</evidence>
<keyword evidence="9" id="KW-0675">Receptor</keyword>
<keyword evidence="3 7" id="KW-1134">Transmembrane beta strand</keyword>
<dbReference type="InterPro" id="IPR036942">
    <property type="entry name" value="Beta-barrel_TonB_sf"/>
</dbReference>
<keyword evidence="10" id="KW-1185">Reference proteome</keyword>
<evidence type="ECO:0000313" key="9">
    <source>
        <dbReference type="EMBL" id="RYC50354.1"/>
    </source>
</evidence>
<dbReference type="FunFam" id="2.60.40.1120:FF:000003">
    <property type="entry name" value="Outer membrane protein Omp121"/>
    <property type="match status" value="1"/>
</dbReference>
<dbReference type="Pfam" id="PF13715">
    <property type="entry name" value="CarbopepD_reg_2"/>
    <property type="match status" value="1"/>
</dbReference>
<gene>
    <name evidence="9" type="ORF">DN53_05365</name>
</gene>
<evidence type="ECO:0000256" key="4">
    <source>
        <dbReference type="ARBA" id="ARBA00022692"/>
    </source>
</evidence>
<dbReference type="Gene3D" id="2.40.170.20">
    <property type="entry name" value="TonB-dependent receptor, beta-barrel domain"/>
    <property type="match status" value="1"/>
</dbReference>
<evidence type="ECO:0000256" key="3">
    <source>
        <dbReference type="ARBA" id="ARBA00022452"/>
    </source>
</evidence>
<dbReference type="Gene3D" id="2.170.130.10">
    <property type="entry name" value="TonB-dependent receptor, plug domain"/>
    <property type="match status" value="1"/>
</dbReference>
<reference evidence="9 10" key="1">
    <citation type="submission" date="2014-04" db="EMBL/GenBank/DDBJ databases">
        <title>Whole genome of Muricauda olearia.</title>
        <authorList>
            <person name="Zhang X.-H."/>
            <person name="Tang K."/>
        </authorList>
    </citation>
    <scope>NUCLEOTIDE SEQUENCE [LARGE SCALE GENOMIC DNA]</scope>
    <source>
        <strain evidence="9 10">Th120</strain>
    </source>
</reference>
<dbReference type="Proteomes" id="UP000290261">
    <property type="component" value="Unassembled WGS sequence"/>
</dbReference>
<keyword evidence="4 7" id="KW-0812">Transmembrane</keyword>
<keyword evidence="2 7" id="KW-0813">Transport</keyword>
<proteinExistence type="inferred from homology"/>
<evidence type="ECO:0000256" key="6">
    <source>
        <dbReference type="ARBA" id="ARBA00023237"/>
    </source>
</evidence>
<evidence type="ECO:0000313" key="10">
    <source>
        <dbReference type="Proteomes" id="UP000290261"/>
    </source>
</evidence>
<dbReference type="NCBIfam" id="TIGR04057">
    <property type="entry name" value="SusC_RagA_signa"/>
    <property type="match status" value="1"/>
</dbReference>
<dbReference type="Gene3D" id="2.60.40.1120">
    <property type="entry name" value="Carboxypeptidase-like, regulatory domain"/>
    <property type="match status" value="1"/>
</dbReference>
<keyword evidence="6 7" id="KW-0998">Cell outer membrane</keyword>
<accession>A0A444VHX2</accession>
<sequence length="1057" mass="116755">MSQRIMIDADKTVSVEEVFRIIKSQTKEYMFIYHEGLLKDLPKVELKKGSIRMDKLINKSLSKANLNVVVTKNNTILIKERKKSEQQQVSGTVTDLAGTPIPGVTVMVKGTTLGTATDFDGNYQITIPSPDHVLVFTSVGYATQEITVGNQTIVNVQLKEGVQELDEVVLNAGYYSVTEKERTGSIEKVSSMEIEKQPISNPLAALQGRMPGVEVVQTSGIAGSGFSIQIRGRNSVRDLGNEPLYIVDGVPYDSSSIGEEAASGILLGRGFSPLNTLNPMDIESIEVLKDADATAIYGSRGANGVVLITTKKTGFSGTRVSIGLESGLGRASRTMDVLDAAEYRLMRTEAYANDGIDPLPFNAYDINGTWDPDRRTNWQRELFGNTSYVNNLQASITGGEGRTRFMLSGNYHGQTSVFKGDYRNEKISGLGKVSFTSKNDRLSLQWSNNFTWNNNDLPANDITFLAISLAPNAPELYNSDGSLNWENSTWNNPLSRQQGTFRYNATTMVSNASLDYTLWDGFKARVNLGYTESHLKEIRTNPSTIFDPAFGIGSESSSAIHNTGKRTSWIVEPQLEYGLSLGNTSVTVLTGLSFQDRRTARLSQLALGFSNNSFIENISAATTTIGLADVNQQYRYQAVFGRVNVNHKGKYVLNLTGRRDGSSRFGPENRFSNFGAIGAAWVFSEEPFLKEYVPWLSFGKIRASLGTSGNDQIGDYQYLDTYSFGIDQYQSSVGIFPTRLFNPNFSWESNEKREVALELGILGDRIRLNAAHYRNTSSNQLVGIPLPATTGFSSVNDNLDAIVLNEGWEFGLNAMIARSEKFSWEASFNLTIPKTRLESFPDLEGSTFANRLKVGEPLNIAKVYQVNGVDPETGLYVFEDFNNDGVITSVDDREAIARLDPKYFGGFTSQWTYGRLTFDALFQFSKQLGRNFWSTGGVAPGGLANQPKEVLDRWTPSETDADIQRFTAGQSPEAIQSYRNYVSSDAGISDASFLRLKTVSLSYNLVAKKDKGLGCMLFLRGQNLWTWTNYLGLDPETQNSATVPPLRMVTLGTRFTF</sequence>
<dbReference type="GO" id="GO:0009279">
    <property type="term" value="C:cell outer membrane"/>
    <property type="evidence" value="ECO:0007669"/>
    <property type="project" value="UniProtKB-SubCell"/>
</dbReference>
<evidence type="ECO:0000256" key="7">
    <source>
        <dbReference type="PROSITE-ProRule" id="PRU01360"/>
    </source>
</evidence>
<evidence type="ECO:0000259" key="8">
    <source>
        <dbReference type="Pfam" id="PF07715"/>
    </source>
</evidence>
<dbReference type="AlphaFoldDB" id="A0A444VHX2"/>
<dbReference type="PROSITE" id="PS52016">
    <property type="entry name" value="TONB_DEPENDENT_REC_3"/>
    <property type="match status" value="1"/>
</dbReference>
<keyword evidence="5 7" id="KW-0472">Membrane</keyword>
<dbReference type="InterPro" id="IPR023996">
    <property type="entry name" value="TonB-dep_OMP_SusC/RagA"/>
</dbReference>
<name>A0A444VHX2_9FLAO</name>
<dbReference type="InterPro" id="IPR037066">
    <property type="entry name" value="Plug_dom_sf"/>
</dbReference>
<dbReference type="InterPro" id="IPR023997">
    <property type="entry name" value="TonB-dep_OMP_SusC/RagA_CS"/>
</dbReference>
<dbReference type="NCBIfam" id="TIGR04056">
    <property type="entry name" value="OMP_RagA_SusC"/>
    <property type="match status" value="1"/>
</dbReference>
<dbReference type="Pfam" id="PF07715">
    <property type="entry name" value="Plug"/>
    <property type="match status" value="1"/>
</dbReference>
<dbReference type="SUPFAM" id="SSF56935">
    <property type="entry name" value="Porins"/>
    <property type="match status" value="1"/>
</dbReference>
<dbReference type="InterPro" id="IPR012910">
    <property type="entry name" value="Plug_dom"/>
</dbReference>